<dbReference type="RefSeq" id="WP_157483655.1">
    <property type="nucleotide sequence ID" value="NZ_WOWP01000047.1"/>
</dbReference>
<reference evidence="2 3" key="1">
    <citation type="submission" date="2019-12" db="EMBL/GenBank/DDBJ databases">
        <authorList>
            <person name="Sun J.-Q."/>
        </authorList>
    </citation>
    <scope>NUCLEOTIDE SEQUENCE [LARGE SCALE GENOMIC DNA]</scope>
    <source>
        <strain evidence="2 3">JCM 17928</strain>
    </source>
</reference>
<proteinExistence type="predicted"/>
<keyword evidence="3" id="KW-1185">Reference proteome</keyword>
<dbReference type="PROSITE" id="PS51257">
    <property type="entry name" value="PROKAR_LIPOPROTEIN"/>
    <property type="match status" value="1"/>
</dbReference>
<evidence type="ECO:0008006" key="4">
    <source>
        <dbReference type="Google" id="ProtNLM"/>
    </source>
</evidence>
<evidence type="ECO:0000256" key="1">
    <source>
        <dbReference type="SAM" id="SignalP"/>
    </source>
</evidence>
<organism evidence="2 3">
    <name type="scientific">Flavobacterium rakeshii</name>
    <dbReference type="NCBI Taxonomy" id="1038845"/>
    <lineage>
        <taxon>Bacteria</taxon>
        <taxon>Pseudomonadati</taxon>
        <taxon>Bacteroidota</taxon>
        <taxon>Flavobacteriia</taxon>
        <taxon>Flavobacteriales</taxon>
        <taxon>Flavobacteriaceae</taxon>
        <taxon>Flavobacterium</taxon>
    </lineage>
</organism>
<dbReference type="Proteomes" id="UP000433945">
    <property type="component" value="Unassembled WGS sequence"/>
</dbReference>
<sequence length="188" mass="21736">MKKLIALPLLFLVLSCGTSKNLNKETYPSQYKEVIVSVNPYLEKLGIEDKDAVVIVMSKSSMRYFGSQNSFLVMLSDGRMFKYATSDKNYTKLKRIEVTDASEKRRLTKTVNSINDIDTDTFKNPQARVYITDNAGYDLEIYKGIAGQIFDVYAPEVYIEDKLPRYKEREKLLKVLETLDFYNELFKS</sequence>
<dbReference type="AlphaFoldDB" id="A0A6N8HFH3"/>
<comment type="caution">
    <text evidence="2">The sequence shown here is derived from an EMBL/GenBank/DDBJ whole genome shotgun (WGS) entry which is preliminary data.</text>
</comment>
<protein>
    <recommendedName>
        <fullName evidence="4">Lipoprotein</fullName>
    </recommendedName>
</protein>
<dbReference type="EMBL" id="WOWP01000047">
    <property type="protein sequence ID" value="MUV04453.1"/>
    <property type="molecule type" value="Genomic_DNA"/>
</dbReference>
<evidence type="ECO:0000313" key="2">
    <source>
        <dbReference type="EMBL" id="MUV04453.1"/>
    </source>
</evidence>
<name>A0A6N8HFH3_9FLAO</name>
<feature type="chain" id="PRO_5026978992" description="Lipoprotein" evidence="1">
    <location>
        <begin position="22"/>
        <end position="188"/>
    </location>
</feature>
<dbReference type="OrthoDB" id="101369at237"/>
<feature type="signal peptide" evidence="1">
    <location>
        <begin position="1"/>
        <end position="21"/>
    </location>
</feature>
<gene>
    <name evidence="2" type="ORF">GN157_12105</name>
</gene>
<evidence type="ECO:0000313" key="3">
    <source>
        <dbReference type="Proteomes" id="UP000433945"/>
    </source>
</evidence>
<accession>A0A6N8HFH3</accession>
<keyword evidence="1" id="KW-0732">Signal</keyword>